<sequence>MEPTVVSASIGVLGPLVVKLRGLVAGEYGRLKGVRKEILALNLELSSMHAAVQKYAMLEDPDIQVKQWMSMVRELAYDIEDHMDKFIHRLGNGKRHRGFKESFRRIAHGLKTVRDRREMAGQIEELKARIKHVKELKNSYKLDDATYSTSNHRGLDPRLSTLFAEQAHFVGIEGPRDDLVNWMLEEGNNSSKHRMVLSIVGFGGLGKTTLANEVYRSIKGNFDCRAFVSVSQKPDIKRIIKDVINQVSCKEEFTDGTTSDWDERKSITKLRELLQDKRYLITIDDIWSTQAWNNIQCAFPENNCSSRIIATTHILDVAKSCCSCTADRVYEMRALSYLHSRKLFLNRIFGSIDHCPDMLKEVSEQILKKCGGLPLAIISLSGLLANKPTVKEEWEKVKRSIGSALEDSRSLEGMGSILSLSYNDLSPNLKTCLLYLSVFPEDYVIPRKRLVWQWIAEGFISEERGRSQYEVAEGYFYELINKSMIQGYDVGYIGVVRACQVHDMMLEILVSKSVEDNFVTVVGRGQTSLSSHHGIIRRLSIQHIDNDLAFALAKEDLSHVRSLIVTASNCVKHLPSLSEFEALRVLDFEGCNGLEQYDMNSVEKLFQLKYLGLKDTGILKLPSRIIMLSDMETLDFRNTEVQELPAGFVRLTKLQNLLAGRQTRIPRGIGIMTNLQIIAHFNATMSPADALEELGNLTKLNGLSIYLGCKGSDMYKTHEENLFSSVQKLIFNYKLQTLQIYSNDRHSLELIECWSPIPSGLQKFHMTTNYHFRNIPKWISPGLTCSLFSLDINLTEITEEGLHTLGELPSLLRLILTLETGEDKITVQGIGFRSLKYFEVSYGKGTYITFVKGAMPKLEFLDLELVVSVERNYGFYLGIVHLPCITRVKRRIRSEGATKSEIIAARTAVKEEVDAHMNHPSMLILGGEEDTERMVIRMVRGRRMVMPS</sequence>
<organism evidence="1 2">
    <name type="scientific">Avena sativa</name>
    <name type="common">Oat</name>
    <dbReference type="NCBI Taxonomy" id="4498"/>
    <lineage>
        <taxon>Eukaryota</taxon>
        <taxon>Viridiplantae</taxon>
        <taxon>Streptophyta</taxon>
        <taxon>Embryophyta</taxon>
        <taxon>Tracheophyta</taxon>
        <taxon>Spermatophyta</taxon>
        <taxon>Magnoliopsida</taxon>
        <taxon>Liliopsida</taxon>
        <taxon>Poales</taxon>
        <taxon>Poaceae</taxon>
        <taxon>BOP clade</taxon>
        <taxon>Pooideae</taxon>
        <taxon>Poodae</taxon>
        <taxon>Poeae</taxon>
        <taxon>Poeae Chloroplast Group 1 (Aveneae type)</taxon>
        <taxon>Aveninae</taxon>
        <taxon>Avena</taxon>
    </lineage>
</organism>
<keyword evidence="2" id="KW-1185">Reference proteome</keyword>
<reference evidence="1" key="2">
    <citation type="submission" date="2025-09" db="UniProtKB">
        <authorList>
            <consortium name="EnsemblPlants"/>
        </authorList>
    </citation>
    <scope>IDENTIFICATION</scope>
</reference>
<proteinExistence type="predicted"/>
<evidence type="ECO:0000313" key="2">
    <source>
        <dbReference type="Proteomes" id="UP001732700"/>
    </source>
</evidence>
<reference evidence="1" key="1">
    <citation type="submission" date="2021-05" db="EMBL/GenBank/DDBJ databases">
        <authorList>
            <person name="Scholz U."/>
            <person name="Mascher M."/>
            <person name="Fiebig A."/>
        </authorList>
    </citation>
    <scope>NUCLEOTIDE SEQUENCE [LARGE SCALE GENOMIC DNA]</scope>
</reference>
<dbReference type="Proteomes" id="UP001732700">
    <property type="component" value="Chromosome 4D"/>
</dbReference>
<accession>A0ACD5X6V2</accession>
<dbReference type="EnsemblPlants" id="AVESA.00010b.r2.4DG0763970.3">
    <property type="protein sequence ID" value="AVESA.00010b.r2.4DG0763970.3.CDS"/>
    <property type="gene ID" value="AVESA.00010b.r2.4DG0763970"/>
</dbReference>
<evidence type="ECO:0000313" key="1">
    <source>
        <dbReference type="EnsemblPlants" id="AVESA.00010b.r2.4DG0763970.3.CDS"/>
    </source>
</evidence>
<protein>
    <submittedName>
        <fullName evidence="1">Uncharacterized protein</fullName>
    </submittedName>
</protein>
<name>A0ACD5X6V2_AVESA</name>